<protein>
    <submittedName>
        <fullName evidence="1">Uncharacterized protein</fullName>
    </submittedName>
</protein>
<dbReference type="AlphaFoldDB" id="A0A8J6ULS0"/>
<evidence type="ECO:0000313" key="1">
    <source>
        <dbReference type="EMBL" id="MBD1389430.1"/>
    </source>
</evidence>
<dbReference type="Proteomes" id="UP000638014">
    <property type="component" value="Unassembled WGS sequence"/>
</dbReference>
<name>A0A8J6ULS0_9GAMM</name>
<accession>A0A8J6ULS0</accession>
<evidence type="ECO:0000313" key="2">
    <source>
        <dbReference type="Proteomes" id="UP000638014"/>
    </source>
</evidence>
<gene>
    <name evidence="1" type="ORF">IC617_08325</name>
</gene>
<reference evidence="1" key="1">
    <citation type="submission" date="2020-09" db="EMBL/GenBank/DDBJ databases">
        <title>A novel bacterium of genus Neiella, isolated from South China Sea.</title>
        <authorList>
            <person name="Huang H."/>
            <person name="Mo K."/>
            <person name="Hu Y."/>
        </authorList>
    </citation>
    <scope>NUCLEOTIDE SEQUENCE</scope>
    <source>
        <strain evidence="1">HB171785</strain>
    </source>
</reference>
<organism evidence="1 2">
    <name type="scientific">Neiella litorisoli</name>
    <dbReference type="NCBI Taxonomy" id="2771431"/>
    <lineage>
        <taxon>Bacteria</taxon>
        <taxon>Pseudomonadati</taxon>
        <taxon>Pseudomonadota</taxon>
        <taxon>Gammaproteobacteria</taxon>
        <taxon>Alteromonadales</taxon>
        <taxon>Echinimonadaceae</taxon>
        <taxon>Neiella</taxon>
    </lineage>
</organism>
<sequence>MPKQELFVIRTPGKRDPVRGITPLLTALKKCYRGHHVSVERQQPSGIRHITFVSISADGQLMDTYNESEINRHTFADEDCANA</sequence>
<dbReference type="EMBL" id="JACXAF010000009">
    <property type="protein sequence ID" value="MBD1389430.1"/>
    <property type="molecule type" value="Genomic_DNA"/>
</dbReference>
<dbReference type="RefSeq" id="WP_191144537.1">
    <property type="nucleotide sequence ID" value="NZ_JACXAF010000009.1"/>
</dbReference>
<comment type="caution">
    <text evidence="1">The sequence shown here is derived from an EMBL/GenBank/DDBJ whole genome shotgun (WGS) entry which is preliminary data.</text>
</comment>
<proteinExistence type="predicted"/>
<keyword evidence="2" id="KW-1185">Reference proteome</keyword>